<dbReference type="Proteomes" id="UP000054837">
    <property type="component" value="Unassembled WGS sequence"/>
</dbReference>
<evidence type="ECO:0000256" key="2">
    <source>
        <dbReference type="ARBA" id="ARBA00006236"/>
    </source>
</evidence>
<evidence type="ECO:0000259" key="9">
    <source>
        <dbReference type="PROSITE" id="PS50850"/>
    </source>
</evidence>
<dbReference type="InterPro" id="IPR020846">
    <property type="entry name" value="MFS_dom"/>
</dbReference>
<keyword evidence="7 8" id="KW-0472">Membrane</keyword>
<reference evidence="10 11" key="1">
    <citation type="submission" date="2015-12" db="EMBL/GenBank/DDBJ databases">
        <title>Serinicoccus chungangenesis strain CD08_5 genome sequencing and assembly.</title>
        <authorList>
            <person name="Chander A.M."/>
            <person name="Kaur G."/>
            <person name="Nair G.R."/>
            <person name="Dhawan D.K."/>
            <person name="Kochhar R.K."/>
            <person name="Mayilraj S."/>
            <person name="Bhadada S.K."/>
        </authorList>
    </citation>
    <scope>NUCLEOTIDE SEQUENCE [LARGE SCALE GENOMIC DNA]</scope>
    <source>
        <strain evidence="10 11">CD08_5</strain>
    </source>
</reference>
<dbReference type="InterPro" id="IPR036259">
    <property type="entry name" value="MFS_trans_sf"/>
</dbReference>
<dbReference type="STRING" id="767452.AVL62_12705"/>
<feature type="transmembrane region" description="Helical" evidence="8">
    <location>
        <begin position="230"/>
        <end position="251"/>
    </location>
</feature>
<evidence type="ECO:0000256" key="7">
    <source>
        <dbReference type="ARBA" id="ARBA00023136"/>
    </source>
</evidence>
<feature type="transmembrane region" description="Helical" evidence="8">
    <location>
        <begin position="58"/>
        <end position="76"/>
    </location>
</feature>
<sequence>MTSTDRDPQTGAAAYPRRATLLVTTTLASLAMIGPFTIDTVFPGFEAIGRDFDADTAALQQITSVYLLSFALMSVFHGPVSDALGRKPVMIGGLIGYVVASVACALAPTLAVLLVARVFQGLFAGAATIVSRAVIRDLFSGAEAQRLMARVMMIFAVAPAVAPVIGGEILRFGPWHWIFWFVAAYGIGAAVLTAVVLPETHPKELRSPLRVGAVLRSLAHVARSGRFQRLALSSAFVFASYFLYVVAAPIVVVDLLGRGEQDFWMLFVPMIGGMVTGSMLTNRLAGRVEADRMVDVTMLGLVAAVAVNVLLCAVAPTLPWAVLGPAAMGVAIGVAFPVQQLAMLDLFPEARGAAASMASFAALVFNALLAGVISPLVTGTLLTAASTSALFAVLGAALWVWHRRATASGTGAPAVGAAGAEAA</sequence>
<feature type="transmembrane region" description="Helical" evidence="8">
    <location>
        <begin position="114"/>
        <end position="135"/>
    </location>
</feature>
<feature type="transmembrane region" description="Helical" evidence="8">
    <location>
        <begin position="354"/>
        <end position="373"/>
    </location>
</feature>
<keyword evidence="4" id="KW-1003">Cell membrane</keyword>
<feature type="transmembrane region" description="Helical" evidence="8">
    <location>
        <begin position="177"/>
        <end position="197"/>
    </location>
</feature>
<evidence type="ECO:0000313" key="10">
    <source>
        <dbReference type="EMBL" id="KUG51102.1"/>
    </source>
</evidence>
<feature type="transmembrane region" description="Helical" evidence="8">
    <location>
        <begin position="322"/>
        <end position="342"/>
    </location>
</feature>
<dbReference type="OrthoDB" id="9814303at2"/>
<feature type="domain" description="Major facilitator superfamily (MFS) profile" evidence="9">
    <location>
        <begin position="23"/>
        <end position="407"/>
    </location>
</feature>
<feature type="transmembrane region" description="Helical" evidence="8">
    <location>
        <begin position="263"/>
        <end position="281"/>
    </location>
</feature>
<feature type="transmembrane region" description="Helical" evidence="8">
    <location>
        <begin position="147"/>
        <end position="165"/>
    </location>
</feature>
<dbReference type="PANTHER" id="PTHR23502:SF132">
    <property type="entry name" value="POLYAMINE TRANSPORTER 2-RELATED"/>
    <property type="match status" value="1"/>
</dbReference>
<dbReference type="Gene3D" id="1.20.1720.10">
    <property type="entry name" value="Multidrug resistance protein D"/>
    <property type="match status" value="1"/>
</dbReference>
<dbReference type="PANTHER" id="PTHR23502">
    <property type="entry name" value="MAJOR FACILITATOR SUPERFAMILY"/>
    <property type="match status" value="1"/>
</dbReference>
<dbReference type="InterPro" id="IPR004812">
    <property type="entry name" value="Efflux_drug-R_Bcr/CmlA"/>
</dbReference>
<dbReference type="InterPro" id="IPR011701">
    <property type="entry name" value="MFS"/>
</dbReference>
<feature type="transmembrane region" description="Helical" evidence="8">
    <location>
        <begin position="88"/>
        <end position="108"/>
    </location>
</feature>
<name>A0A0W8I0H5_9MICO</name>
<accession>A0A0W8I0H5</accession>
<dbReference type="SUPFAM" id="SSF103473">
    <property type="entry name" value="MFS general substrate transporter"/>
    <property type="match status" value="1"/>
</dbReference>
<keyword evidence="6 8" id="KW-1133">Transmembrane helix</keyword>
<feature type="transmembrane region" description="Helical" evidence="8">
    <location>
        <begin position="293"/>
        <end position="316"/>
    </location>
</feature>
<gene>
    <name evidence="10" type="ORF">AVL62_12705</name>
</gene>
<comment type="subcellular location">
    <subcellularLocation>
        <location evidence="1">Cell membrane</location>
        <topology evidence="1">Multi-pass membrane protein</topology>
    </subcellularLocation>
</comment>
<dbReference type="GO" id="GO:1990961">
    <property type="term" value="P:xenobiotic detoxification by transmembrane export across the plasma membrane"/>
    <property type="evidence" value="ECO:0007669"/>
    <property type="project" value="InterPro"/>
</dbReference>
<dbReference type="GO" id="GO:0015385">
    <property type="term" value="F:sodium:proton antiporter activity"/>
    <property type="evidence" value="ECO:0007669"/>
    <property type="project" value="TreeGrafter"/>
</dbReference>
<dbReference type="PROSITE" id="PS50850">
    <property type="entry name" value="MFS"/>
    <property type="match status" value="1"/>
</dbReference>
<dbReference type="NCBIfam" id="TIGR00710">
    <property type="entry name" value="efflux_Bcr_CflA"/>
    <property type="match status" value="1"/>
</dbReference>
<evidence type="ECO:0000313" key="11">
    <source>
        <dbReference type="Proteomes" id="UP000054837"/>
    </source>
</evidence>
<dbReference type="CDD" id="cd17320">
    <property type="entry name" value="MFS_MdfA_MDR_like"/>
    <property type="match status" value="1"/>
</dbReference>
<dbReference type="GO" id="GO:0005886">
    <property type="term" value="C:plasma membrane"/>
    <property type="evidence" value="ECO:0007669"/>
    <property type="project" value="UniProtKB-SubCell"/>
</dbReference>
<comment type="similarity">
    <text evidence="2">Belongs to the major facilitator superfamily. Bcr/CmlA family.</text>
</comment>
<organism evidence="10 11">
    <name type="scientific">Serinicoccus chungangensis</name>
    <dbReference type="NCBI Taxonomy" id="767452"/>
    <lineage>
        <taxon>Bacteria</taxon>
        <taxon>Bacillati</taxon>
        <taxon>Actinomycetota</taxon>
        <taxon>Actinomycetes</taxon>
        <taxon>Micrococcales</taxon>
        <taxon>Ornithinimicrobiaceae</taxon>
        <taxon>Serinicoccus</taxon>
    </lineage>
</organism>
<dbReference type="EMBL" id="LQBL01000033">
    <property type="protein sequence ID" value="KUG51102.1"/>
    <property type="molecule type" value="Genomic_DNA"/>
</dbReference>
<evidence type="ECO:0000256" key="4">
    <source>
        <dbReference type="ARBA" id="ARBA00022475"/>
    </source>
</evidence>
<evidence type="ECO:0000256" key="8">
    <source>
        <dbReference type="SAM" id="Phobius"/>
    </source>
</evidence>
<keyword evidence="3" id="KW-0813">Transport</keyword>
<keyword evidence="11" id="KW-1185">Reference proteome</keyword>
<dbReference type="GO" id="GO:0042910">
    <property type="term" value="F:xenobiotic transmembrane transporter activity"/>
    <property type="evidence" value="ECO:0007669"/>
    <property type="project" value="InterPro"/>
</dbReference>
<dbReference type="AlphaFoldDB" id="A0A0W8I0H5"/>
<comment type="caution">
    <text evidence="10">The sequence shown here is derived from an EMBL/GenBank/DDBJ whole genome shotgun (WGS) entry which is preliminary data.</text>
</comment>
<evidence type="ECO:0000256" key="5">
    <source>
        <dbReference type="ARBA" id="ARBA00022692"/>
    </source>
</evidence>
<feature type="transmembrane region" description="Helical" evidence="8">
    <location>
        <begin position="21"/>
        <end position="38"/>
    </location>
</feature>
<dbReference type="RefSeq" id="WP_058892647.1">
    <property type="nucleotide sequence ID" value="NZ_LQBL01000033.1"/>
</dbReference>
<protein>
    <submittedName>
        <fullName evidence="10">MFS transporter</fullName>
    </submittedName>
</protein>
<feature type="transmembrane region" description="Helical" evidence="8">
    <location>
        <begin position="379"/>
        <end position="401"/>
    </location>
</feature>
<dbReference type="Pfam" id="PF07690">
    <property type="entry name" value="MFS_1"/>
    <property type="match status" value="1"/>
</dbReference>
<evidence type="ECO:0000256" key="6">
    <source>
        <dbReference type="ARBA" id="ARBA00022989"/>
    </source>
</evidence>
<proteinExistence type="inferred from homology"/>
<evidence type="ECO:0000256" key="1">
    <source>
        <dbReference type="ARBA" id="ARBA00004651"/>
    </source>
</evidence>
<evidence type="ECO:0000256" key="3">
    <source>
        <dbReference type="ARBA" id="ARBA00022448"/>
    </source>
</evidence>
<keyword evidence="5 8" id="KW-0812">Transmembrane</keyword>